<dbReference type="EMBL" id="JAPCWZ010000007">
    <property type="protein sequence ID" value="KAK8855360.1"/>
    <property type="molecule type" value="Genomic_DNA"/>
</dbReference>
<comment type="caution">
    <text evidence="2">The sequence shown here is derived from an EMBL/GenBank/DDBJ whole genome shotgun (WGS) entry which is preliminary data.</text>
</comment>
<dbReference type="Pfam" id="PF13374">
    <property type="entry name" value="TPR_10"/>
    <property type="match status" value="12"/>
</dbReference>
<dbReference type="PANTHER" id="PTHR19959:SF119">
    <property type="entry name" value="FUNGAL LIPASE-LIKE DOMAIN-CONTAINING PROTEIN"/>
    <property type="match status" value="1"/>
</dbReference>
<accession>A0ABR2HZ50</accession>
<evidence type="ECO:0000313" key="3">
    <source>
        <dbReference type="Proteomes" id="UP001390339"/>
    </source>
</evidence>
<dbReference type="Pfam" id="PF12770">
    <property type="entry name" value="CHAT"/>
    <property type="match status" value="1"/>
</dbReference>
<evidence type="ECO:0000259" key="1">
    <source>
        <dbReference type="Pfam" id="PF12770"/>
    </source>
</evidence>
<dbReference type="SUPFAM" id="SSF81901">
    <property type="entry name" value="HCP-like"/>
    <property type="match status" value="1"/>
</dbReference>
<feature type="domain" description="CHAT" evidence="1">
    <location>
        <begin position="840"/>
        <end position="1119"/>
    </location>
</feature>
<sequence length="1160" mass="126653">MEQTAAGLEEAIQVARQAVETTPEDHPNRAGWLNNLGNRLSNRYSRTRAMADLEEAIQTGRQAVEATPEDHPNRVVILNNLGLHLGNRYSRTGAMADLEEAIQIARQAVEATPENHLDRAAILNNLGLHLGDRYSRTGGMADLEEAIQSARQAVEATPEDHPDHAGWLNNLGLQLGNRYSRTGIMADLEEAIQIARQAVEATPENHLDRAAILNNLGLHLGDRYSRTGGMADLEEAIQIARQAVEATPEDHPGRAGRLNNLGTLFGDRHSRTGTMADLEEAIQIARQAVEATPEDHHDRAGWLNNLGAFLNNRYSRTGVMADLEEAIQSGRQAVEATPEDHPDRAGRLNNLGTQLSNRYSRTGTMADLEEAIQIARQAVEATPEDHPYRAAILSNLGIRLGNRYSRTGGMVDLEEAIQIARQAVEATPEDHPGRAGRLNNLGLELGNRYSRTGAMADLEEAIQSGRQAVEATPEDHPDRAGRLNNLGTQLSNRYSRTGTMADLEEAIQIARQAVEATPENHLDRAAILNNLGLHLGDRYSRTGGMADLEEAIQIARQAVEATPEDHPGRAGWLNNFGTLFGDRYSRTGAMADLEEALQLSLTALNLQGSPINERIRAGRTLLSSPRIFQSPQKACGIAETTISLVRLLAPQSLQNTDKEHLLSQAAGLGSDAAAVMLQAGRGAFAAIQMLETSCGVLMGSLYDLRTDVSGLEKRHPDLARTFISLRARLDGPAFRSPLQATAEGPLRTAQREGDQRREAAAQLEIVVQEIRGLPGFERFLLPPSEAEVCRAAEHGPIVVVNASSHRCDALIVDHSGIRSAGLPQLSRQDLERKESQSLDTLVWLWDTIVGPVLVELGLTQVAVDSAPQHVWWIPIGPLVRFPLHAAGDHLSGHRDTALDRIVSSYSSSIRAIMHGRQQRLASPTGGQQVALVAMENTPGVGCLDFAGEEIDRVRAVCESMRIKPLQPKLCREEVLSALQTCSMFHFAGHGSTHPANPLQSQLLLQDWEKDPFTVASLLETNLGTGSPFLAYLSACGTGQVLNNELINEGIHLTAAYQLAGFRHVIGTLWSVDDRLCVDMARMVYEFLQIEGVQNSGMSDEAVSRALHHAMRALRDEWRTQMEGGSNVSRQVTRDERDAVMDDVEVGKVAALWVPYVHFGV</sequence>
<dbReference type="SUPFAM" id="SSF48452">
    <property type="entry name" value="TPR-like"/>
    <property type="match status" value="3"/>
</dbReference>
<dbReference type="Proteomes" id="UP001390339">
    <property type="component" value="Unassembled WGS sequence"/>
</dbReference>
<protein>
    <submittedName>
        <fullName evidence="2">CHAT domain-containing protein</fullName>
    </submittedName>
</protein>
<proteinExistence type="predicted"/>
<reference evidence="2 3" key="1">
    <citation type="journal article" date="2024" name="IMA Fungus">
        <title>Apiospora arundinis, a panoply of carbohydrate-active enzymes and secondary metabolites.</title>
        <authorList>
            <person name="Sorensen T."/>
            <person name="Petersen C."/>
            <person name="Muurmann A.T."/>
            <person name="Christiansen J.V."/>
            <person name="Brundto M.L."/>
            <person name="Overgaard C.K."/>
            <person name="Boysen A.T."/>
            <person name="Wollenberg R.D."/>
            <person name="Larsen T.O."/>
            <person name="Sorensen J.L."/>
            <person name="Nielsen K.L."/>
            <person name="Sondergaard T.E."/>
        </authorList>
    </citation>
    <scope>NUCLEOTIDE SEQUENCE [LARGE SCALE GENOMIC DNA]</scope>
    <source>
        <strain evidence="2 3">AAU 773</strain>
    </source>
</reference>
<keyword evidence="3" id="KW-1185">Reference proteome</keyword>
<evidence type="ECO:0000313" key="2">
    <source>
        <dbReference type="EMBL" id="KAK8855360.1"/>
    </source>
</evidence>
<name>A0ABR2HZ50_9PEZI</name>
<gene>
    <name evidence="2" type="ORF">PGQ11_011272</name>
</gene>
<dbReference type="PANTHER" id="PTHR19959">
    <property type="entry name" value="KINESIN LIGHT CHAIN"/>
    <property type="match status" value="1"/>
</dbReference>
<dbReference type="InterPro" id="IPR024983">
    <property type="entry name" value="CHAT_dom"/>
</dbReference>
<dbReference type="InterPro" id="IPR011990">
    <property type="entry name" value="TPR-like_helical_dom_sf"/>
</dbReference>
<organism evidence="2 3">
    <name type="scientific">Apiospora arundinis</name>
    <dbReference type="NCBI Taxonomy" id="335852"/>
    <lineage>
        <taxon>Eukaryota</taxon>
        <taxon>Fungi</taxon>
        <taxon>Dikarya</taxon>
        <taxon>Ascomycota</taxon>
        <taxon>Pezizomycotina</taxon>
        <taxon>Sordariomycetes</taxon>
        <taxon>Xylariomycetidae</taxon>
        <taxon>Amphisphaeriales</taxon>
        <taxon>Apiosporaceae</taxon>
        <taxon>Apiospora</taxon>
    </lineage>
</organism>
<dbReference type="Gene3D" id="1.25.40.10">
    <property type="entry name" value="Tetratricopeptide repeat domain"/>
    <property type="match status" value="4"/>
</dbReference>